<feature type="non-terminal residue" evidence="2">
    <location>
        <position position="1"/>
    </location>
</feature>
<reference evidence="2" key="1">
    <citation type="submission" date="2015-12" db="EMBL/GenBank/DDBJ databases">
        <title>Gene expression during late stages of embryo sac development: a critical building block for successful pollen-pistil interactions.</title>
        <authorList>
            <person name="Liu Y."/>
            <person name="Joly V."/>
            <person name="Sabar M."/>
            <person name="Matton D.P."/>
        </authorList>
    </citation>
    <scope>NUCLEOTIDE SEQUENCE</scope>
</reference>
<feature type="compositionally biased region" description="Polar residues" evidence="1">
    <location>
        <begin position="1"/>
        <end position="12"/>
    </location>
</feature>
<evidence type="ECO:0000256" key="1">
    <source>
        <dbReference type="SAM" id="MobiDB-lite"/>
    </source>
</evidence>
<feature type="region of interest" description="Disordered" evidence="1">
    <location>
        <begin position="1"/>
        <end position="20"/>
    </location>
</feature>
<organism evidence="2">
    <name type="scientific">Solanum chacoense</name>
    <name type="common">Chaco potato</name>
    <dbReference type="NCBI Taxonomy" id="4108"/>
    <lineage>
        <taxon>Eukaryota</taxon>
        <taxon>Viridiplantae</taxon>
        <taxon>Streptophyta</taxon>
        <taxon>Embryophyta</taxon>
        <taxon>Tracheophyta</taxon>
        <taxon>Spermatophyta</taxon>
        <taxon>Magnoliopsida</taxon>
        <taxon>eudicotyledons</taxon>
        <taxon>Gunneridae</taxon>
        <taxon>Pentapetalae</taxon>
        <taxon>asterids</taxon>
        <taxon>lamiids</taxon>
        <taxon>Solanales</taxon>
        <taxon>Solanaceae</taxon>
        <taxon>Solanoideae</taxon>
        <taxon>Solaneae</taxon>
        <taxon>Solanum</taxon>
    </lineage>
</organism>
<sequence length="74" mass="8280">HTATDSTTQPTETQHEPSPFSRCCLSPSLFPFSPSNSYNQHASHEVEDTSNLLKNRSGVILSFARFKLNSNRLD</sequence>
<evidence type="ECO:0000313" key="2">
    <source>
        <dbReference type="EMBL" id="JAP10688.1"/>
    </source>
</evidence>
<proteinExistence type="predicted"/>
<name>A0A0V0GTJ4_SOLCH</name>
<protein>
    <submittedName>
        <fullName evidence="2">Putative ovule protein</fullName>
    </submittedName>
</protein>
<dbReference type="AlphaFoldDB" id="A0A0V0GTJ4"/>
<dbReference type="EMBL" id="GEDG01032674">
    <property type="protein sequence ID" value="JAP10688.1"/>
    <property type="molecule type" value="Transcribed_RNA"/>
</dbReference>
<accession>A0A0V0GTJ4</accession>